<keyword evidence="2" id="KW-1185">Reference proteome</keyword>
<dbReference type="PANTHER" id="PTHR33168">
    <property type="entry name" value="STRESS INDUCED PROTEIN-RELATED"/>
    <property type="match status" value="1"/>
</dbReference>
<comment type="caution">
    <text evidence="1">The sequence shown here is derived from an EMBL/GenBank/DDBJ whole genome shotgun (WGS) entry which is preliminary data.</text>
</comment>
<dbReference type="Proteomes" id="UP001415857">
    <property type="component" value="Unassembled WGS sequence"/>
</dbReference>
<evidence type="ECO:0000313" key="1">
    <source>
        <dbReference type="EMBL" id="KAK9270421.1"/>
    </source>
</evidence>
<dbReference type="EMBL" id="JBBPBK010000014">
    <property type="protein sequence ID" value="KAK9270421.1"/>
    <property type="molecule type" value="Genomic_DNA"/>
</dbReference>
<proteinExistence type="predicted"/>
<reference evidence="1 2" key="1">
    <citation type="journal article" date="2024" name="Plant J.">
        <title>Genome sequences and population genomics reveal climatic adaptation and genomic divergence between two closely related sweetgum species.</title>
        <authorList>
            <person name="Xu W.Q."/>
            <person name="Ren C.Q."/>
            <person name="Zhang X.Y."/>
            <person name="Comes H.P."/>
            <person name="Liu X.H."/>
            <person name="Li Y.G."/>
            <person name="Kettle C.J."/>
            <person name="Jalonen R."/>
            <person name="Gaisberger H."/>
            <person name="Ma Y.Z."/>
            <person name="Qiu Y.X."/>
        </authorList>
    </citation>
    <scope>NUCLEOTIDE SEQUENCE [LARGE SCALE GENOMIC DNA]</scope>
    <source>
        <strain evidence="1">Hangzhou</strain>
    </source>
</reference>
<name>A0AAP0R8S8_LIQFO</name>
<sequence>MEKSSSHQSIDDSKLVSCWDRFKLKLPWRRRKGSNTTRKRSVGRNIITAFKTKPPKPGGGFRYDPLSYSQNFDDGRLDDDDDDSSYRGFSSRIRCPFNKIA</sequence>
<organism evidence="1 2">
    <name type="scientific">Liquidambar formosana</name>
    <name type="common">Formosan gum</name>
    <dbReference type="NCBI Taxonomy" id="63359"/>
    <lineage>
        <taxon>Eukaryota</taxon>
        <taxon>Viridiplantae</taxon>
        <taxon>Streptophyta</taxon>
        <taxon>Embryophyta</taxon>
        <taxon>Tracheophyta</taxon>
        <taxon>Spermatophyta</taxon>
        <taxon>Magnoliopsida</taxon>
        <taxon>eudicotyledons</taxon>
        <taxon>Gunneridae</taxon>
        <taxon>Pentapetalae</taxon>
        <taxon>Saxifragales</taxon>
        <taxon>Altingiaceae</taxon>
        <taxon>Liquidambar</taxon>
    </lineage>
</organism>
<evidence type="ECO:0000313" key="2">
    <source>
        <dbReference type="Proteomes" id="UP001415857"/>
    </source>
</evidence>
<dbReference type="AlphaFoldDB" id="A0AAP0R8S8"/>
<accession>A0AAP0R8S8</accession>
<protein>
    <submittedName>
        <fullName evidence="1">Uncharacterized protein</fullName>
    </submittedName>
</protein>
<gene>
    <name evidence="1" type="ORF">L1049_026000</name>
</gene>